<name>A0A6M2BMC5_9GAMM</name>
<dbReference type="GO" id="GO:0008236">
    <property type="term" value="F:serine-type peptidase activity"/>
    <property type="evidence" value="ECO:0007669"/>
    <property type="project" value="InterPro"/>
</dbReference>
<organism evidence="3 4">
    <name type="scientific">Solimonas terrae</name>
    <dbReference type="NCBI Taxonomy" id="1396819"/>
    <lineage>
        <taxon>Bacteria</taxon>
        <taxon>Pseudomonadati</taxon>
        <taxon>Pseudomonadota</taxon>
        <taxon>Gammaproteobacteria</taxon>
        <taxon>Nevskiales</taxon>
        <taxon>Nevskiaceae</taxon>
        <taxon>Solimonas</taxon>
    </lineage>
</organism>
<dbReference type="Pfam" id="PF00930">
    <property type="entry name" value="DPPIV_N"/>
    <property type="match status" value="1"/>
</dbReference>
<accession>A0A6M2BMC5</accession>
<keyword evidence="4" id="KW-1185">Reference proteome</keyword>
<dbReference type="SUPFAM" id="SSF53474">
    <property type="entry name" value="alpha/beta-Hydrolases"/>
    <property type="match status" value="1"/>
</dbReference>
<reference evidence="3 4" key="1">
    <citation type="journal article" date="2014" name="Int. J. Syst. Evol. Microbiol.">
        <title>Solimonas terrae sp. nov., isolated from soil.</title>
        <authorList>
            <person name="Kim S.J."/>
            <person name="Moon J.Y."/>
            <person name="Weon H.Y."/>
            <person name="Ahn J.H."/>
            <person name="Chen W.M."/>
            <person name="Kwon S.W."/>
        </authorList>
    </citation>
    <scope>NUCLEOTIDE SEQUENCE [LARGE SCALE GENOMIC DNA]</scope>
    <source>
        <strain evidence="3 4">KIS83-12</strain>
    </source>
</reference>
<dbReference type="InterPro" id="IPR050278">
    <property type="entry name" value="Serine_Prot_S9B/DPPIV"/>
</dbReference>
<evidence type="ECO:0000259" key="2">
    <source>
        <dbReference type="Pfam" id="PF00930"/>
    </source>
</evidence>
<dbReference type="AlphaFoldDB" id="A0A6M2BMC5"/>
<dbReference type="EMBL" id="JAAMOW010000001">
    <property type="protein sequence ID" value="NGY03295.1"/>
    <property type="molecule type" value="Genomic_DNA"/>
</dbReference>
<dbReference type="GO" id="GO:0006508">
    <property type="term" value="P:proteolysis"/>
    <property type="evidence" value="ECO:0007669"/>
    <property type="project" value="InterPro"/>
</dbReference>
<dbReference type="Pfam" id="PF00326">
    <property type="entry name" value="Peptidase_S9"/>
    <property type="match status" value="1"/>
</dbReference>
<feature type="domain" description="Dipeptidylpeptidase IV N-terminal" evidence="2">
    <location>
        <begin position="122"/>
        <end position="450"/>
    </location>
</feature>
<dbReference type="InterPro" id="IPR001375">
    <property type="entry name" value="Peptidase_S9_cat"/>
</dbReference>
<dbReference type="RefSeq" id="WP_166250716.1">
    <property type="nucleotide sequence ID" value="NZ_JAAMOW010000001.1"/>
</dbReference>
<dbReference type="PANTHER" id="PTHR11731:SF193">
    <property type="entry name" value="DIPEPTIDYL PEPTIDASE 9"/>
    <property type="match status" value="1"/>
</dbReference>
<sequence>MTDPIATPQPDAADYAAAAGLIEANAAGLIRNADINPHWLGDSGRFWYQQQTVDGSRFVVVDTSDGSTRPLFDHPAVADALNAALQPETPPTAERLGLQNVRIDADERTLTAIANGKPLRVDLRRHAVEITNPKSSGAGMLISPAGTRGVRRDGDNLVLVEIATGREYRMTDDGEPYFSYGKLPDASLQNIPLKKSRAVLPPYGAAFSPDGRYFICPRFDERRLGIEPFIEQVPTDGSLRPIVHEIRRAFAGDPAQMVTDWFAFDLDSGERCRLQLPLGSSPAFLLGNGIVGWSVVRKQVFILVATEGWTSGMLLRVDLTNGAVTVVIEEQGTTCRYEPNTLMYNLPNVQVIGDGAEAIWYSDRSGWGHLYRYDAQSGELLGQITGGDWMLFDIHHVDETRRTLYFTAGGREPGVDPYYRHLYRVGLDGSDLRLLTGGELHADHTFAPDAAPMFKMLFGVPDAPAKIRPQAGVFIDTCSTVSASPVTLLRSLTDGTLIAELQRADVSSLLEAGYVPPTRRLLKADDGETGIPVVYYPPVHIRGDGVHPIVDACYGGPQVYVAPRNYVDAATASNPTNRMAMARLGFGVVIVDGRGTPGRGNAFRDAGVPRFTEIGIADHVAAIRQLAAQKPELDLRRVGIHGWSWGGTFSAQAILTHGEFYKVCVSGAGVYDYGALYSGFESSIGLGIYADGSVIRSRPGDKPESWASLDVTQMAKGLGGKLLIVWGDADENVPPAQAYRLIEALIQAGKPYDALMLPNKTHPTASQSLNPYTAVRTWDYFVAHLMSAAVPVAAPFPITPRRVMQ</sequence>
<dbReference type="InterPro" id="IPR029058">
    <property type="entry name" value="AB_hydrolase_fold"/>
</dbReference>
<evidence type="ECO:0000313" key="3">
    <source>
        <dbReference type="EMBL" id="NGY03295.1"/>
    </source>
</evidence>
<dbReference type="Proteomes" id="UP000472676">
    <property type="component" value="Unassembled WGS sequence"/>
</dbReference>
<feature type="domain" description="Peptidase S9 prolyl oligopeptidase catalytic" evidence="1">
    <location>
        <begin position="578"/>
        <end position="785"/>
    </location>
</feature>
<evidence type="ECO:0000313" key="4">
    <source>
        <dbReference type="Proteomes" id="UP000472676"/>
    </source>
</evidence>
<comment type="caution">
    <text evidence="3">The sequence shown here is derived from an EMBL/GenBank/DDBJ whole genome shotgun (WGS) entry which is preliminary data.</text>
</comment>
<dbReference type="PANTHER" id="PTHR11731">
    <property type="entry name" value="PROTEASE FAMILY S9B,C DIPEPTIDYL-PEPTIDASE IV-RELATED"/>
    <property type="match status" value="1"/>
</dbReference>
<dbReference type="GO" id="GO:0008239">
    <property type="term" value="F:dipeptidyl-peptidase activity"/>
    <property type="evidence" value="ECO:0007669"/>
    <property type="project" value="TreeGrafter"/>
</dbReference>
<proteinExistence type="predicted"/>
<dbReference type="Gene3D" id="2.140.10.30">
    <property type="entry name" value="Dipeptidylpeptidase IV, N-terminal domain"/>
    <property type="match status" value="1"/>
</dbReference>
<evidence type="ECO:0000259" key="1">
    <source>
        <dbReference type="Pfam" id="PF00326"/>
    </source>
</evidence>
<protein>
    <submittedName>
        <fullName evidence="3">Prolyl oligopeptidase family serine peptidase</fullName>
    </submittedName>
</protein>
<gene>
    <name evidence="3" type="ORF">G7Y85_00810</name>
</gene>
<dbReference type="InterPro" id="IPR002469">
    <property type="entry name" value="Peptidase_S9B_N"/>
</dbReference>
<dbReference type="Gene3D" id="3.40.50.1820">
    <property type="entry name" value="alpha/beta hydrolase"/>
    <property type="match status" value="1"/>
</dbReference>
<dbReference type="SUPFAM" id="SSF82171">
    <property type="entry name" value="DPP6 N-terminal domain-like"/>
    <property type="match status" value="1"/>
</dbReference>